<reference evidence="1 2" key="1">
    <citation type="submission" date="2019-03" db="EMBL/GenBank/DDBJ databases">
        <authorList>
            <person name="Kim M.K.M."/>
        </authorList>
    </citation>
    <scope>NUCLEOTIDE SEQUENCE [LARGE SCALE GENOMIC DNA]</scope>
    <source>
        <strain evidence="1 2">18JY21-1</strain>
    </source>
</reference>
<accession>A0A4R4EM15</accession>
<dbReference type="SUPFAM" id="SSF53474">
    <property type="entry name" value="alpha/beta-Hydrolases"/>
    <property type="match status" value="1"/>
</dbReference>
<dbReference type="InterPro" id="IPR017018">
    <property type="entry name" value="UCP033634"/>
</dbReference>
<proteinExistence type="predicted"/>
<organism evidence="1 2">
    <name type="scientific">Paenibacillus albiflavus</name>
    <dbReference type="NCBI Taxonomy" id="2545760"/>
    <lineage>
        <taxon>Bacteria</taxon>
        <taxon>Bacillati</taxon>
        <taxon>Bacillota</taxon>
        <taxon>Bacilli</taxon>
        <taxon>Bacillales</taxon>
        <taxon>Paenibacillaceae</taxon>
        <taxon>Paenibacillus</taxon>
    </lineage>
</organism>
<keyword evidence="1" id="KW-0378">Hydrolase</keyword>
<keyword evidence="2" id="KW-1185">Reference proteome</keyword>
<evidence type="ECO:0000313" key="2">
    <source>
        <dbReference type="Proteomes" id="UP000295418"/>
    </source>
</evidence>
<dbReference type="Gene3D" id="3.40.50.1820">
    <property type="entry name" value="alpha/beta hydrolase"/>
    <property type="match status" value="1"/>
</dbReference>
<dbReference type="RefSeq" id="WP_132416036.1">
    <property type="nucleotide sequence ID" value="NZ_SKFG01000001.1"/>
</dbReference>
<comment type="caution">
    <text evidence="1">The sequence shown here is derived from an EMBL/GenBank/DDBJ whole genome shotgun (WGS) entry which is preliminary data.</text>
</comment>
<dbReference type="GO" id="GO:0016787">
    <property type="term" value="F:hydrolase activity"/>
    <property type="evidence" value="ECO:0007669"/>
    <property type="project" value="UniProtKB-KW"/>
</dbReference>
<evidence type="ECO:0000313" key="1">
    <source>
        <dbReference type="EMBL" id="TCZ81089.1"/>
    </source>
</evidence>
<sequence length="205" mass="23080">MFVNNITVPSYGGKELNQKYISNNNSSLAVFFPGQNYSCEKPLLYYVMKSAITSNYDVLLLEYGYQAARLDFSPEDVKTIINESYNSMSGIMNNYEKIVFVSKSLGTYIAAKVATQIEENKIKHIFLTPMKSSIPMIKDSSGIVIWGTADKIIDEQDVIQLEKSQTVLLHKVDEANHALEVSNVVDSLEIMKSIVKITDHCFRSN</sequence>
<name>A0A4R4EM15_9BACL</name>
<dbReference type="InterPro" id="IPR029058">
    <property type="entry name" value="AB_hydrolase_fold"/>
</dbReference>
<dbReference type="EMBL" id="SKFG01000001">
    <property type="protein sequence ID" value="TCZ81089.1"/>
    <property type="molecule type" value="Genomic_DNA"/>
</dbReference>
<protein>
    <submittedName>
        <fullName evidence="1">Alpha/beta hydrolase</fullName>
    </submittedName>
</protein>
<dbReference type="OrthoDB" id="1908495at2"/>
<dbReference type="Proteomes" id="UP000295418">
    <property type="component" value="Unassembled WGS sequence"/>
</dbReference>
<gene>
    <name evidence="1" type="ORF">E0485_02075</name>
</gene>
<dbReference type="PIRSF" id="PIRSF033634">
    <property type="entry name" value="UCP033634"/>
    <property type="match status" value="1"/>
</dbReference>
<dbReference type="AlphaFoldDB" id="A0A4R4EM15"/>